<evidence type="ECO:0000256" key="1">
    <source>
        <dbReference type="SAM" id="Coils"/>
    </source>
</evidence>
<dbReference type="AlphaFoldDB" id="A0A803SU58"/>
<protein>
    <recommendedName>
        <fullName evidence="2">Reverse transcriptase domain-containing protein</fullName>
    </recommendedName>
</protein>
<dbReference type="InterPro" id="IPR036691">
    <property type="entry name" value="Endo/exonu/phosph_ase_sf"/>
</dbReference>
<dbReference type="SUPFAM" id="SSF56672">
    <property type="entry name" value="DNA/RNA polymerases"/>
    <property type="match status" value="1"/>
</dbReference>
<accession>A0A803SU58</accession>
<reference evidence="3" key="3">
    <citation type="submission" date="2025-09" db="UniProtKB">
        <authorList>
            <consortium name="Ensembl"/>
        </authorList>
    </citation>
    <scope>IDENTIFICATION</scope>
</reference>
<dbReference type="Proteomes" id="UP000001646">
    <property type="component" value="Chromosome 4"/>
</dbReference>
<dbReference type="InterPro" id="IPR043502">
    <property type="entry name" value="DNA/RNA_pol_sf"/>
</dbReference>
<keyword evidence="1" id="KW-0175">Coiled coil</keyword>
<dbReference type="CDD" id="cd01650">
    <property type="entry name" value="RT_nLTR_like"/>
    <property type="match status" value="1"/>
</dbReference>
<dbReference type="GO" id="GO:0003824">
    <property type="term" value="F:catalytic activity"/>
    <property type="evidence" value="ECO:0007669"/>
    <property type="project" value="InterPro"/>
</dbReference>
<dbReference type="InterPro" id="IPR005135">
    <property type="entry name" value="Endo/exonuclease/phosphatase"/>
</dbReference>
<keyword evidence="4" id="KW-1185">Reference proteome</keyword>
<dbReference type="Pfam" id="PF00078">
    <property type="entry name" value="RVT_1"/>
    <property type="match status" value="1"/>
</dbReference>
<name>A0A803SU58_ANOCA</name>
<evidence type="ECO:0000313" key="4">
    <source>
        <dbReference type="Proteomes" id="UP000001646"/>
    </source>
</evidence>
<dbReference type="Ensembl" id="ENSACAT00000046058.1">
    <property type="protein sequence ID" value="ENSACAP00000026498.1"/>
    <property type="gene ID" value="ENSACAG00000045415.1"/>
</dbReference>
<proteinExistence type="predicted"/>
<dbReference type="GeneTree" id="ENSGT01150000286916"/>
<dbReference type="PROSITE" id="PS50878">
    <property type="entry name" value="RT_POL"/>
    <property type="match status" value="1"/>
</dbReference>
<dbReference type="InParanoid" id="A0A803SU58"/>
<evidence type="ECO:0000313" key="3">
    <source>
        <dbReference type="Ensembl" id="ENSACAP00000026498.1"/>
    </source>
</evidence>
<organism evidence="3 4">
    <name type="scientific">Anolis carolinensis</name>
    <name type="common">Green anole</name>
    <name type="synonym">American chameleon</name>
    <dbReference type="NCBI Taxonomy" id="28377"/>
    <lineage>
        <taxon>Eukaryota</taxon>
        <taxon>Metazoa</taxon>
        <taxon>Chordata</taxon>
        <taxon>Craniata</taxon>
        <taxon>Vertebrata</taxon>
        <taxon>Euteleostomi</taxon>
        <taxon>Lepidosauria</taxon>
        <taxon>Squamata</taxon>
        <taxon>Bifurcata</taxon>
        <taxon>Unidentata</taxon>
        <taxon>Episquamata</taxon>
        <taxon>Toxicofera</taxon>
        <taxon>Iguania</taxon>
        <taxon>Dactyloidae</taxon>
        <taxon>Anolis</taxon>
    </lineage>
</organism>
<dbReference type="Gene3D" id="3.60.10.10">
    <property type="entry name" value="Endonuclease/exonuclease/phosphatase"/>
    <property type="match status" value="1"/>
</dbReference>
<reference evidence="3" key="2">
    <citation type="submission" date="2025-08" db="UniProtKB">
        <authorList>
            <consortium name="Ensembl"/>
        </authorList>
    </citation>
    <scope>IDENTIFICATION</scope>
</reference>
<dbReference type="InterPro" id="IPR000477">
    <property type="entry name" value="RT_dom"/>
</dbReference>
<dbReference type="PANTHER" id="PTHR31635:SF196">
    <property type="entry name" value="REVERSE TRANSCRIPTASE DOMAIN-CONTAINING PROTEIN-RELATED"/>
    <property type="match status" value="1"/>
</dbReference>
<sequence>MADLKILSWNIKGMSTPEKRRKIYHFLSKQKLDIICLEEVRVKKGKNYLMQNKRLGKHFYSLADEKKRGVTIYIRDNIPAQEIFKDESGHQLAVEITWQNQKILLVGVYGPHKAKEKFYKRLEKTILDMDYEEIILLGDWNGVLNPQIDRQSGRKIKQDQGKLPIAFNTLMKTTGVVDVWRHLYGNQKGFTFYSEAHSSLSRIDMFLTSKTLIPQIKKMEILPRTLSDHNAILLVFKKKKRTDFSWKLNENMLQDPEIVKKAKDILTLYFAVNKPGEVKMETVLDASKAVIRGFFIQQNAIRNKIKREKLDKINEAIKEKEIELHKNPSNKKTVEEIKFLQKQLDLILSEEIAKKLTRWKQKNFEWANKAGKRLALRLRKQQCYTPITKITDGNHIHHETTKIKKIFEQYYTNLHQNKTTNKEEIQKYLDGLKINRFTEEDRRSLNRAISTEEIEDAIQSAKINKAPGPDGLTAKYYKVFQENLTKPLHAIMHSLKEGKIPESWKNAYITVIPKEDRDPLQPKNYRPISLLNADYKLFMSILANRLKNILKRIISKDQAGFLPNRQIKQNTRCLIDIIELFDKHPSRKLAILFLDIEKAFDSLSWDFMMEALQAHDMGDQYMKTIRTIYKDQYAQLIINGEKTQRIRIRRGTRQGCPLSPLLFIMCIEMLIKQINGNKEIKGVQAAGKEYKIRAFADDIVMTLENPNDSKK</sequence>
<feature type="coiled-coil region" evidence="1">
    <location>
        <begin position="303"/>
        <end position="350"/>
    </location>
</feature>
<evidence type="ECO:0000259" key="2">
    <source>
        <dbReference type="PROSITE" id="PS50878"/>
    </source>
</evidence>
<dbReference type="CDD" id="cd09076">
    <property type="entry name" value="L1-EN"/>
    <property type="match status" value="1"/>
</dbReference>
<reference evidence="3 4" key="1">
    <citation type="submission" date="2009-12" db="EMBL/GenBank/DDBJ databases">
        <title>The Genome Sequence of Anolis carolinensis (Green Anole Lizard).</title>
        <authorList>
            <consortium name="The Genome Sequencing Platform"/>
            <person name="Di Palma F."/>
            <person name="Alfoldi J."/>
            <person name="Heiman D."/>
            <person name="Young S."/>
            <person name="Grabherr M."/>
            <person name="Johnson J."/>
            <person name="Lander E.S."/>
            <person name="Lindblad-Toh K."/>
        </authorList>
    </citation>
    <scope>NUCLEOTIDE SEQUENCE [LARGE SCALE GENOMIC DNA]</scope>
    <source>
        <strain evidence="3 4">JBL SC #1</strain>
    </source>
</reference>
<dbReference type="SUPFAM" id="SSF56219">
    <property type="entry name" value="DNase I-like"/>
    <property type="match status" value="1"/>
</dbReference>
<dbReference type="PANTHER" id="PTHR31635">
    <property type="entry name" value="REVERSE TRANSCRIPTASE DOMAIN-CONTAINING PROTEIN-RELATED"/>
    <property type="match status" value="1"/>
</dbReference>
<feature type="domain" description="Reverse transcriptase" evidence="2">
    <location>
        <begin position="493"/>
        <end position="711"/>
    </location>
</feature>
<dbReference type="Pfam" id="PF03372">
    <property type="entry name" value="Exo_endo_phos"/>
    <property type="match status" value="1"/>
</dbReference>